<accession>A0A1M5CFE9</accession>
<dbReference type="OrthoDB" id="1729677at2"/>
<dbReference type="AlphaFoldDB" id="A0A1M5CFE9"/>
<dbReference type="RefSeq" id="WP_073345043.1">
    <property type="nucleotide sequence ID" value="NZ_FQVH01000028.1"/>
</dbReference>
<dbReference type="Proteomes" id="UP000184088">
    <property type="component" value="Unassembled WGS sequence"/>
</dbReference>
<reference evidence="1 2" key="1">
    <citation type="submission" date="2016-11" db="EMBL/GenBank/DDBJ databases">
        <authorList>
            <person name="Jaros S."/>
            <person name="Januszkiewicz K."/>
            <person name="Wedrychowicz H."/>
        </authorList>
    </citation>
    <scope>NUCLEOTIDE SEQUENCE [LARGE SCALE GENOMIC DNA]</scope>
    <source>
        <strain evidence="1 2">DSM 17918</strain>
    </source>
</reference>
<dbReference type="InterPro" id="IPR036388">
    <property type="entry name" value="WH-like_DNA-bd_sf"/>
</dbReference>
<dbReference type="STRING" id="1121256.SAMN02746089_02105"/>
<dbReference type="InterPro" id="IPR036390">
    <property type="entry name" value="WH_DNA-bd_sf"/>
</dbReference>
<dbReference type="SUPFAM" id="SSF46785">
    <property type="entry name" value="Winged helix' DNA-binding domain"/>
    <property type="match status" value="1"/>
</dbReference>
<evidence type="ECO:0000313" key="1">
    <source>
        <dbReference type="EMBL" id="SHF53420.1"/>
    </source>
</evidence>
<keyword evidence="2" id="KW-1185">Reference proteome</keyword>
<name>A0A1M5CFE9_9THEO</name>
<sequence length="296" mass="34598">MFHGIQVQEGRYFNIPLELFEGYFAQLSGAELKVLLYIIRHTWGFQNYDTSVHLTVDEIRNGRYQRGRVRMDKGTGLSGGAVSEALKSLIERGFIVCYTDNTDRGRVKRYFMIRQSDKAPKETMAVDKDGKVTSYHEWLEIVVPQKNEDSQNKNQSRTQYKNKMDMIDKISIHQSIHHDTEKEKENESIDAIKERLKTKYGLNDQDMAICLARMKNKDIKNPIKFLEKVAENYAKKEKVLNEAVSKAVVNNDYNARPYSADYIVPRNYFNSYKDQRKYDVAELEKKLLARSREEEP</sequence>
<dbReference type="Gene3D" id="1.10.10.10">
    <property type="entry name" value="Winged helix-like DNA-binding domain superfamily/Winged helix DNA-binding domain"/>
    <property type="match status" value="1"/>
</dbReference>
<evidence type="ECO:0008006" key="3">
    <source>
        <dbReference type="Google" id="ProtNLM"/>
    </source>
</evidence>
<proteinExistence type="predicted"/>
<protein>
    <recommendedName>
        <fullName evidence="3">Phage replication protein O</fullName>
    </recommendedName>
</protein>
<dbReference type="EMBL" id="FQVH01000028">
    <property type="protein sequence ID" value="SHF53420.1"/>
    <property type="molecule type" value="Genomic_DNA"/>
</dbReference>
<gene>
    <name evidence="1" type="ORF">SAMN02746089_02105</name>
</gene>
<organism evidence="1 2">
    <name type="scientific">Caldanaerobius fijiensis DSM 17918</name>
    <dbReference type="NCBI Taxonomy" id="1121256"/>
    <lineage>
        <taxon>Bacteria</taxon>
        <taxon>Bacillati</taxon>
        <taxon>Bacillota</taxon>
        <taxon>Clostridia</taxon>
        <taxon>Thermoanaerobacterales</taxon>
        <taxon>Thermoanaerobacteraceae</taxon>
        <taxon>Caldanaerobius</taxon>
    </lineage>
</organism>
<evidence type="ECO:0000313" key="2">
    <source>
        <dbReference type="Proteomes" id="UP000184088"/>
    </source>
</evidence>